<keyword evidence="3" id="KW-1185">Reference proteome</keyword>
<feature type="region of interest" description="Disordered" evidence="1">
    <location>
        <begin position="248"/>
        <end position="296"/>
    </location>
</feature>
<dbReference type="EMBL" id="BGZK01000350">
    <property type="protein sequence ID" value="GBP38492.1"/>
    <property type="molecule type" value="Genomic_DNA"/>
</dbReference>
<protein>
    <submittedName>
        <fullName evidence="2">Uncharacterized protein</fullName>
    </submittedName>
</protein>
<feature type="compositionally biased region" description="Basic and acidic residues" evidence="1">
    <location>
        <begin position="272"/>
        <end position="283"/>
    </location>
</feature>
<evidence type="ECO:0000313" key="3">
    <source>
        <dbReference type="Proteomes" id="UP000299102"/>
    </source>
</evidence>
<accession>A0A4C1VJB9</accession>
<dbReference type="AlphaFoldDB" id="A0A4C1VJB9"/>
<reference evidence="2 3" key="1">
    <citation type="journal article" date="2019" name="Commun. Biol.">
        <title>The bagworm genome reveals a unique fibroin gene that provides high tensile strength.</title>
        <authorList>
            <person name="Kono N."/>
            <person name="Nakamura H."/>
            <person name="Ohtoshi R."/>
            <person name="Tomita M."/>
            <person name="Numata K."/>
            <person name="Arakawa K."/>
        </authorList>
    </citation>
    <scope>NUCLEOTIDE SEQUENCE [LARGE SCALE GENOMIC DNA]</scope>
</reference>
<dbReference type="Proteomes" id="UP000299102">
    <property type="component" value="Unassembled WGS sequence"/>
</dbReference>
<gene>
    <name evidence="2" type="ORF">EVAR_95392_1</name>
</gene>
<sequence length="296" mass="33361">MMQRCVGGDSDVVYDMVTGDESWIYCYDPEAKGQSAHRDYKESSTNDSISLLSNLFIVCIPNLGNELPAHGVVAGRLLTRRRCGLERPSRSHELFASPSPLERFPLRWDNSSVGDVVAAEGPRRGARRAFYAPNQINGRGFRTCTVGVAGPPQRFAIRGAPARDDLFSAVQRPRPPPSRRRNPDANYFYYFPEIYTFLFLLFARRIHFSLWLQGCGECMRRGGGRGGAGEAARERRALEYRSEMHYVCRRPTPTPPPGRRASVPTPPRVKRPRVERAKPDRRSLIPSHLSLVEESS</sequence>
<evidence type="ECO:0000313" key="2">
    <source>
        <dbReference type="EMBL" id="GBP38492.1"/>
    </source>
</evidence>
<name>A0A4C1VJB9_EUMVA</name>
<proteinExistence type="predicted"/>
<evidence type="ECO:0000256" key="1">
    <source>
        <dbReference type="SAM" id="MobiDB-lite"/>
    </source>
</evidence>
<comment type="caution">
    <text evidence="2">The sequence shown here is derived from an EMBL/GenBank/DDBJ whole genome shotgun (WGS) entry which is preliminary data.</text>
</comment>
<organism evidence="2 3">
    <name type="scientific">Eumeta variegata</name>
    <name type="common">Bagworm moth</name>
    <name type="synonym">Eumeta japonica</name>
    <dbReference type="NCBI Taxonomy" id="151549"/>
    <lineage>
        <taxon>Eukaryota</taxon>
        <taxon>Metazoa</taxon>
        <taxon>Ecdysozoa</taxon>
        <taxon>Arthropoda</taxon>
        <taxon>Hexapoda</taxon>
        <taxon>Insecta</taxon>
        <taxon>Pterygota</taxon>
        <taxon>Neoptera</taxon>
        <taxon>Endopterygota</taxon>
        <taxon>Lepidoptera</taxon>
        <taxon>Glossata</taxon>
        <taxon>Ditrysia</taxon>
        <taxon>Tineoidea</taxon>
        <taxon>Psychidae</taxon>
        <taxon>Oiketicinae</taxon>
        <taxon>Eumeta</taxon>
    </lineage>
</organism>